<dbReference type="Proteomes" id="UP000009282">
    <property type="component" value="Chromosome"/>
</dbReference>
<protein>
    <submittedName>
        <fullName evidence="4">Homoserine acetyltransferase family protein</fullName>
    </submittedName>
</protein>
<dbReference type="AlphaFoldDB" id="G4QJV4"/>
<accession>G4QJV4</accession>
<dbReference type="RefSeq" id="WP_014107871.1">
    <property type="nucleotide sequence ID" value="NC_016041.1"/>
</dbReference>
<dbReference type="PROSITE" id="PS50072">
    <property type="entry name" value="CSA_PPIASE_2"/>
    <property type="match status" value="1"/>
</dbReference>
<dbReference type="STRING" id="1085623.GNIT_0858"/>
<name>G4QJV4_GLANF</name>
<dbReference type="Gene3D" id="3.40.50.1820">
    <property type="entry name" value="alpha/beta hydrolase"/>
    <property type="match status" value="1"/>
</dbReference>
<dbReference type="InterPro" id="IPR000073">
    <property type="entry name" value="AB_hydrolase_1"/>
</dbReference>
<proteinExistence type="predicted"/>
<dbReference type="KEGG" id="gni:GNIT_0858"/>
<dbReference type="InterPro" id="IPR029058">
    <property type="entry name" value="AB_hydrolase_fold"/>
</dbReference>
<dbReference type="HOGENOM" id="CLU_508766_0_0_6"/>
<sequence length="562" mass="62357">MKTFYSINISRQLLIGLCLLFAVSGYSQAATPVVEGKYTIENFAYDDGSRVNLTQHYRTLGTPRRDENGRVENAIIIMHGTTGSGASFLSDRYAGVLFGDGQILDASEYFIILPDAIGHGQSSRPSAGSAANFPKYTYDDTVRALHQLLTDHLKVDHLRLVTGTSMGGMQSWVWGYTYPDFMDAIMPLASLPVEIGGRNRMLRKMMIDAVKNDPDYKEGFYEEQPDGMREAMYSLIFMVSSPLQYQLQAPTREASEAMLDSLVERYSTRIDANDLVWAFDSSRFYNPEPHLEKISAPLMAINSADDQVNPPELGLLESLIVRVPHGNAATLAISKLTRGHGTHSMPSIWGPYLARLLDATETRKQSSLPTKNHLEKPTAAVWQERAPDTFTVRFETTEGMFRIEVKRDDAPLGADRFYQLVSNGFYDGVHINRVVEGFIAQFGIHGVPSINAVWKNNYISDDPVKRSNTRGSVAFAMTGPDTRATQVYINTGNNKRLDADGFAPFGEVIEGMDVIDRLYSPYGENAGGGLRGGRQGPLETGGSDYINQNFPLLDFIRVAHVE</sequence>
<dbReference type="Gene3D" id="2.40.100.10">
    <property type="entry name" value="Cyclophilin-like"/>
    <property type="match status" value="1"/>
</dbReference>
<gene>
    <name evidence="4" type="primary">metX</name>
    <name evidence="4" type="ordered locus">GNIT_0858</name>
</gene>
<dbReference type="Pfam" id="PF00160">
    <property type="entry name" value="Pro_isomerase"/>
    <property type="match status" value="1"/>
</dbReference>
<dbReference type="OrthoDB" id="9800754at2"/>
<dbReference type="PANTHER" id="PTHR32268:SF11">
    <property type="entry name" value="HOMOSERINE O-ACETYLTRANSFERASE"/>
    <property type="match status" value="1"/>
</dbReference>
<dbReference type="eggNOG" id="COG0652">
    <property type="taxonomic scope" value="Bacteria"/>
</dbReference>
<organism evidence="4 5">
    <name type="scientific">Glaciecola nitratireducens (strain JCM 12485 / KCTC 12276 / FR1064)</name>
    <dbReference type="NCBI Taxonomy" id="1085623"/>
    <lineage>
        <taxon>Bacteria</taxon>
        <taxon>Pseudomonadati</taxon>
        <taxon>Pseudomonadota</taxon>
        <taxon>Gammaproteobacteria</taxon>
        <taxon>Alteromonadales</taxon>
        <taxon>Alteromonadaceae</taxon>
        <taxon>Brumicola</taxon>
    </lineage>
</organism>
<evidence type="ECO:0000256" key="2">
    <source>
        <dbReference type="SAM" id="SignalP"/>
    </source>
</evidence>
<dbReference type="InterPro" id="IPR002130">
    <property type="entry name" value="Cyclophilin-type_PPIase_dom"/>
</dbReference>
<feature type="domain" description="PPIase cyclophilin-type" evidence="3">
    <location>
        <begin position="399"/>
        <end position="518"/>
    </location>
</feature>
<keyword evidence="5" id="KW-1185">Reference proteome</keyword>
<dbReference type="NCBIfam" id="NF005071">
    <property type="entry name" value="PRK06489.1"/>
    <property type="match status" value="1"/>
</dbReference>
<dbReference type="GO" id="GO:0009092">
    <property type="term" value="P:homoserine metabolic process"/>
    <property type="evidence" value="ECO:0007669"/>
    <property type="project" value="TreeGrafter"/>
</dbReference>
<dbReference type="GO" id="GO:0009086">
    <property type="term" value="P:methionine biosynthetic process"/>
    <property type="evidence" value="ECO:0007669"/>
    <property type="project" value="TreeGrafter"/>
</dbReference>
<dbReference type="eggNOG" id="COG2021">
    <property type="taxonomic scope" value="Bacteria"/>
</dbReference>
<feature type="signal peptide" evidence="2">
    <location>
        <begin position="1"/>
        <end position="29"/>
    </location>
</feature>
<dbReference type="Pfam" id="PF00561">
    <property type="entry name" value="Abhydrolase_1"/>
    <property type="match status" value="1"/>
</dbReference>
<reference evidence="4 5" key="1">
    <citation type="journal article" date="2011" name="J. Bacteriol.">
        <title>Complete genome sequence of seawater bacterium Glaciecola nitratireducens FR1064T.</title>
        <authorList>
            <person name="Bian F."/>
            <person name="Qin Q.L."/>
            <person name="Xie B.B."/>
            <person name="Shu Y.L."/>
            <person name="Zhang X.Y."/>
            <person name="Yu Y."/>
            <person name="Chen B."/>
            <person name="Chen X.L."/>
            <person name="Zhou B.C."/>
            <person name="Zhang Y.Z."/>
        </authorList>
    </citation>
    <scope>NUCLEOTIDE SEQUENCE [LARGE SCALE GENOMIC DNA]</scope>
    <source>
        <strain evidence="5">JCM 12485 / KCTC 12276 / FR1064</strain>
    </source>
</reference>
<keyword evidence="1 4" id="KW-0808">Transferase</keyword>
<evidence type="ECO:0000313" key="4">
    <source>
        <dbReference type="EMBL" id="AEP28996.1"/>
    </source>
</evidence>
<dbReference type="SUPFAM" id="SSF50891">
    <property type="entry name" value="Cyclophilin-like"/>
    <property type="match status" value="1"/>
</dbReference>
<evidence type="ECO:0000313" key="5">
    <source>
        <dbReference type="Proteomes" id="UP000009282"/>
    </source>
</evidence>
<feature type="chain" id="PRO_5003467881" evidence="2">
    <location>
        <begin position="30"/>
        <end position="562"/>
    </location>
</feature>
<keyword evidence="2" id="KW-0732">Signal</keyword>
<evidence type="ECO:0000259" key="3">
    <source>
        <dbReference type="PROSITE" id="PS50072"/>
    </source>
</evidence>
<dbReference type="PRINTS" id="PR00153">
    <property type="entry name" value="CSAPPISMRASE"/>
</dbReference>
<dbReference type="InterPro" id="IPR008220">
    <property type="entry name" value="HAT_MetX-like"/>
</dbReference>
<dbReference type="SUPFAM" id="SSF53474">
    <property type="entry name" value="alpha/beta-Hydrolases"/>
    <property type="match status" value="1"/>
</dbReference>
<dbReference type="GO" id="GO:0004414">
    <property type="term" value="F:homoserine O-acetyltransferase activity"/>
    <property type="evidence" value="ECO:0007669"/>
    <property type="project" value="TreeGrafter"/>
</dbReference>
<evidence type="ECO:0000256" key="1">
    <source>
        <dbReference type="ARBA" id="ARBA00022679"/>
    </source>
</evidence>
<dbReference type="PANTHER" id="PTHR32268">
    <property type="entry name" value="HOMOSERINE O-ACETYLTRANSFERASE"/>
    <property type="match status" value="1"/>
</dbReference>
<dbReference type="GO" id="GO:0003755">
    <property type="term" value="F:peptidyl-prolyl cis-trans isomerase activity"/>
    <property type="evidence" value="ECO:0007669"/>
    <property type="project" value="InterPro"/>
</dbReference>
<dbReference type="InterPro" id="IPR029000">
    <property type="entry name" value="Cyclophilin-like_dom_sf"/>
</dbReference>
<dbReference type="EMBL" id="CP003060">
    <property type="protein sequence ID" value="AEP28996.1"/>
    <property type="molecule type" value="Genomic_DNA"/>
</dbReference>